<proteinExistence type="predicted"/>
<name>A0A392SF93_9FABA</name>
<sequence length="38" mass="4410">MLVTMTACNHLELDLQVLKFVAMFVLHDVMVELLLEIH</sequence>
<accession>A0A392SF93</accession>
<dbReference type="AlphaFoldDB" id="A0A392SF93"/>
<protein>
    <submittedName>
        <fullName evidence="1">Uncharacterized protein</fullName>
    </submittedName>
</protein>
<evidence type="ECO:0000313" key="2">
    <source>
        <dbReference type="Proteomes" id="UP000265520"/>
    </source>
</evidence>
<reference evidence="1 2" key="1">
    <citation type="journal article" date="2018" name="Front. Plant Sci.">
        <title>Red Clover (Trifolium pratense) and Zigzag Clover (T. medium) - A Picture of Genomic Similarities and Differences.</title>
        <authorList>
            <person name="Dluhosova J."/>
            <person name="Istvanek J."/>
            <person name="Nedelnik J."/>
            <person name="Repkova J."/>
        </authorList>
    </citation>
    <scope>NUCLEOTIDE SEQUENCE [LARGE SCALE GENOMIC DNA]</scope>
    <source>
        <strain evidence="2">cv. 10/8</strain>
        <tissue evidence="1">Leaf</tissue>
    </source>
</reference>
<keyword evidence="2" id="KW-1185">Reference proteome</keyword>
<comment type="caution">
    <text evidence="1">The sequence shown here is derived from an EMBL/GenBank/DDBJ whole genome shotgun (WGS) entry which is preliminary data.</text>
</comment>
<dbReference type="Proteomes" id="UP000265520">
    <property type="component" value="Unassembled WGS sequence"/>
</dbReference>
<evidence type="ECO:0000313" key="1">
    <source>
        <dbReference type="EMBL" id="MCI47112.1"/>
    </source>
</evidence>
<dbReference type="EMBL" id="LXQA010367413">
    <property type="protein sequence ID" value="MCI47112.1"/>
    <property type="molecule type" value="Genomic_DNA"/>
</dbReference>
<organism evidence="1 2">
    <name type="scientific">Trifolium medium</name>
    <dbReference type="NCBI Taxonomy" id="97028"/>
    <lineage>
        <taxon>Eukaryota</taxon>
        <taxon>Viridiplantae</taxon>
        <taxon>Streptophyta</taxon>
        <taxon>Embryophyta</taxon>
        <taxon>Tracheophyta</taxon>
        <taxon>Spermatophyta</taxon>
        <taxon>Magnoliopsida</taxon>
        <taxon>eudicotyledons</taxon>
        <taxon>Gunneridae</taxon>
        <taxon>Pentapetalae</taxon>
        <taxon>rosids</taxon>
        <taxon>fabids</taxon>
        <taxon>Fabales</taxon>
        <taxon>Fabaceae</taxon>
        <taxon>Papilionoideae</taxon>
        <taxon>50 kb inversion clade</taxon>
        <taxon>NPAAA clade</taxon>
        <taxon>Hologalegina</taxon>
        <taxon>IRL clade</taxon>
        <taxon>Trifolieae</taxon>
        <taxon>Trifolium</taxon>
    </lineage>
</organism>